<evidence type="ECO:0000259" key="2">
    <source>
        <dbReference type="Pfam" id="PF13946"/>
    </source>
</evidence>
<dbReference type="RefSeq" id="WP_166947750.1">
    <property type="nucleotide sequence ID" value="NZ_JAASQI010000001.1"/>
</dbReference>
<comment type="caution">
    <text evidence="3">The sequence shown here is derived from an EMBL/GenBank/DDBJ whole genome shotgun (WGS) entry which is preliminary data.</text>
</comment>
<gene>
    <name evidence="3" type="ORF">FHS82_000165</name>
</gene>
<dbReference type="Gene3D" id="3.60.21.10">
    <property type="match status" value="1"/>
</dbReference>
<dbReference type="SUPFAM" id="SSF55816">
    <property type="entry name" value="5'-nucleotidase (syn. UDP-sugar hydrolase), C-terminal domain"/>
    <property type="match status" value="1"/>
</dbReference>
<dbReference type="EMBL" id="JAASQI010000001">
    <property type="protein sequence ID" value="NIJ56352.1"/>
    <property type="molecule type" value="Genomic_DNA"/>
</dbReference>
<dbReference type="SUPFAM" id="SSF56300">
    <property type="entry name" value="Metallo-dependent phosphatases"/>
    <property type="match status" value="1"/>
</dbReference>
<organism evidence="3 4">
    <name type="scientific">Pseudochelatococcus lubricantis</name>
    <dbReference type="NCBI Taxonomy" id="1538102"/>
    <lineage>
        <taxon>Bacteria</taxon>
        <taxon>Pseudomonadati</taxon>
        <taxon>Pseudomonadota</taxon>
        <taxon>Alphaproteobacteria</taxon>
        <taxon>Hyphomicrobiales</taxon>
        <taxon>Chelatococcaceae</taxon>
        <taxon>Pseudochelatococcus</taxon>
    </lineage>
</organism>
<evidence type="ECO:0000313" key="4">
    <source>
        <dbReference type="Proteomes" id="UP001429580"/>
    </source>
</evidence>
<evidence type="ECO:0000313" key="3">
    <source>
        <dbReference type="EMBL" id="NIJ56352.1"/>
    </source>
</evidence>
<reference evidence="3 4" key="1">
    <citation type="submission" date="2020-03" db="EMBL/GenBank/DDBJ databases">
        <title>Genomic Encyclopedia of Type Strains, Phase IV (KMG-IV): sequencing the most valuable type-strain genomes for metagenomic binning, comparative biology and taxonomic classification.</title>
        <authorList>
            <person name="Goeker M."/>
        </authorList>
    </citation>
    <scope>NUCLEOTIDE SEQUENCE [LARGE SCALE GENOMIC DNA]</scope>
    <source>
        <strain evidence="3 4">DSM 103870</strain>
    </source>
</reference>
<evidence type="ECO:0000259" key="1">
    <source>
        <dbReference type="Pfam" id="PF02872"/>
    </source>
</evidence>
<accession>A0ABX0UUA0</accession>
<protein>
    <submittedName>
        <fullName evidence="3">2',3'-cyclic-nucleotide 2'-phosphodiesterase (5'-nucleotidase family)</fullName>
    </submittedName>
</protein>
<dbReference type="SUPFAM" id="SSF51120">
    <property type="entry name" value="beta-Roll"/>
    <property type="match status" value="1"/>
</dbReference>
<dbReference type="InterPro" id="IPR025282">
    <property type="entry name" value="DUF4214"/>
</dbReference>
<proteinExistence type="predicted"/>
<dbReference type="PANTHER" id="PTHR11575">
    <property type="entry name" value="5'-NUCLEOTIDASE-RELATED"/>
    <property type="match status" value="1"/>
</dbReference>
<name>A0ABX0UUA0_9HYPH</name>
<dbReference type="Pfam" id="PF02872">
    <property type="entry name" value="5_nucleotid_C"/>
    <property type="match status" value="1"/>
</dbReference>
<feature type="domain" description="DUF4214" evidence="2">
    <location>
        <begin position="880"/>
        <end position="940"/>
    </location>
</feature>
<dbReference type="InterPro" id="IPR008334">
    <property type="entry name" value="5'-Nucleotdase_C"/>
</dbReference>
<sequence>MSDTTVVTTAEEVTAGNFKLQLLHASDWEAGVKALDRAANFAAIIDVLEEQYDNTLILSSGDGWIPGPFYASGADSDFAATLRAVYSQFFSTDEVEVIFTALSAAAGRADIAIQNIIGVEAATFGNHEFDSQTAAIKDIIATAAGTDGIVGTADDVSIGALFPYLSSNLDFSKDGNLGSLYTNDIREASSFARDAAKKIAPSTVITEGGEKIAIVGATTQALATISSPGDTKVIGATGDDIALLAQQINAEVARILAADPTINKVIVQSHLQQLSNEQALAPLLENVDIIVAGGSHTRLADSNDTLRDGDEAQGEYPIVTANKNGDPLLIVNTDNEYSYVGRLVVEFDAEGKIILDSLDNTINGAYVTTDEKVKELWGDADPFAEGSKGYLVDEIVWGAKNESGDRTTKGIGTIIQEQDGNIFGRTDVFLEGRRSEVRTQETNLGNLTADANLAEARKVDTDVVVSIKNGGGIRDAIGFVNAVGDEAILAPPAANPGAGKLEGDISQLDIVNSLRFNNDLAIVTLTAEGLRNVFEQGFSGVRPGATPGSFPQISGVKVVYDPSHAAGGRVVSLDIVDDAGNLVQNVVANGEVVGDADRAIKVVTLTYLATGGDGYTAFVNNRVAGTELVLLTDALADQDGAATFAKAGTEQDAFAEYLKANYSETPYDVADTPSTEDTRVVNFSERSIVVGNNGVGGHDIYVRDVAALSADHGTDGVDRVFYSGDALVVLPGNIEDVVLSGTGNASVTGNALNNAITGNAGDNSFLLGQGGNDVVDGDTGHDILRLEGAASRYTITIEGGRAVVTDKDTGAAISVVNVQQIVFGDSEQDLFTTDQTELAGVYRALLGRSVAGDADGFSFWAGKSATGADLSALIAQIGGSDEAAAFRNGKSSGDLVDALYENVLARTADEGGRTFWIAQLDGGTDFRLVGQAFVESNEFQVGGRTLAGSDWDLVA</sequence>
<dbReference type="PANTHER" id="PTHR11575:SF24">
    <property type="entry name" value="5'-NUCLEOTIDASE"/>
    <property type="match status" value="1"/>
</dbReference>
<dbReference type="InterPro" id="IPR011049">
    <property type="entry name" value="Serralysin-like_metalloprot_C"/>
</dbReference>
<dbReference type="Proteomes" id="UP001429580">
    <property type="component" value="Unassembled WGS sequence"/>
</dbReference>
<dbReference type="PRINTS" id="PR01607">
    <property type="entry name" value="APYRASEFAMLY"/>
</dbReference>
<keyword evidence="4" id="KW-1185">Reference proteome</keyword>
<dbReference type="Gene3D" id="3.90.780.10">
    <property type="entry name" value="5'-Nucleotidase, C-terminal domain"/>
    <property type="match status" value="1"/>
</dbReference>
<feature type="domain" description="5'-Nucleotidase C-terminal" evidence="1">
    <location>
        <begin position="424"/>
        <end position="619"/>
    </location>
</feature>
<dbReference type="InterPro" id="IPR006179">
    <property type="entry name" value="5_nucleotidase/apyrase"/>
</dbReference>
<dbReference type="InterPro" id="IPR029052">
    <property type="entry name" value="Metallo-depent_PP-like"/>
</dbReference>
<dbReference type="InterPro" id="IPR036907">
    <property type="entry name" value="5'-Nucleotdase_C_sf"/>
</dbReference>
<dbReference type="Pfam" id="PF13946">
    <property type="entry name" value="DUF4214"/>
    <property type="match status" value="1"/>
</dbReference>